<dbReference type="NCBIfam" id="NF008437">
    <property type="entry name" value="PRK11280.1"/>
    <property type="match status" value="1"/>
</dbReference>
<protein>
    <submittedName>
        <fullName evidence="5">17 kDa surface antigen</fullName>
    </submittedName>
</protein>
<dbReference type="InterPro" id="IPR008816">
    <property type="entry name" value="Gly_zipper_2TM_dom"/>
</dbReference>
<comment type="subcellular location">
    <subcellularLocation>
        <location evidence="1">Membrane</location>
    </subcellularLocation>
</comment>
<accession>B8GTK3</accession>
<evidence type="ECO:0000313" key="6">
    <source>
        <dbReference type="Proteomes" id="UP000002383"/>
    </source>
</evidence>
<feature type="chain" id="PRO_5002873156" evidence="3">
    <location>
        <begin position="23"/>
        <end position="177"/>
    </location>
</feature>
<evidence type="ECO:0000256" key="2">
    <source>
        <dbReference type="ARBA" id="ARBA00023136"/>
    </source>
</evidence>
<sequence length="177" mass="19371" precursor="true">MKTRYAAIPLALAALTTGAAQAFDRPGGVFYDQARVVDVRPVKELVRVAAPAQECWTQPVRHVQQTGPSTGAYTLSGAMIGGVLGNQIGKGDSRNAATVVGGVAGAVIGNSMAQSRQQTRVYTTQEQQCQTVERFYEEERHVGYRVTYRYQGQEYTRTMPYDPGRTVRVRVSVDPID</sequence>
<dbReference type="PANTHER" id="PTHR35603">
    <property type="match status" value="1"/>
</dbReference>
<organism evidence="5 6">
    <name type="scientific">Thioalkalivibrio sulfidiphilus (strain HL-EbGR7)</name>
    <dbReference type="NCBI Taxonomy" id="396588"/>
    <lineage>
        <taxon>Bacteria</taxon>
        <taxon>Pseudomonadati</taxon>
        <taxon>Pseudomonadota</taxon>
        <taxon>Gammaproteobacteria</taxon>
        <taxon>Chromatiales</taxon>
        <taxon>Ectothiorhodospiraceae</taxon>
        <taxon>Thioalkalivibrio</taxon>
    </lineage>
</organism>
<dbReference type="eggNOG" id="COG3134">
    <property type="taxonomic scope" value="Bacteria"/>
</dbReference>
<feature type="domain" description="Glycine zipper 2TM" evidence="4">
    <location>
        <begin position="73"/>
        <end position="112"/>
    </location>
</feature>
<keyword evidence="3" id="KW-0732">Signal</keyword>
<dbReference type="InterPro" id="IPR051407">
    <property type="entry name" value="Bact_OM_lipoprot/Surf_antigen"/>
</dbReference>
<proteinExistence type="predicted"/>
<keyword evidence="6" id="KW-1185">Reference proteome</keyword>
<reference evidence="5 6" key="1">
    <citation type="journal article" date="2011" name="Stand. Genomic Sci.">
        <title>Complete genome sequence of 'Thioalkalivibrio sulfidophilus' HL-EbGr7.</title>
        <authorList>
            <person name="Muyzer G."/>
            <person name="Sorokin D.Y."/>
            <person name="Mavromatis K."/>
            <person name="Lapidus A."/>
            <person name="Clum A."/>
            <person name="Ivanova N."/>
            <person name="Pati A."/>
            <person name="d'Haeseleer P."/>
            <person name="Woyke T."/>
            <person name="Kyrpides N.C."/>
        </authorList>
    </citation>
    <scope>NUCLEOTIDE SEQUENCE [LARGE SCALE GENOMIC DNA]</scope>
    <source>
        <strain evidence="5 6">HL-EbGR7</strain>
    </source>
</reference>
<keyword evidence="2" id="KW-0472">Membrane</keyword>
<evidence type="ECO:0000313" key="5">
    <source>
        <dbReference type="EMBL" id="ACL71263.1"/>
    </source>
</evidence>
<evidence type="ECO:0000256" key="1">
    <source>
        <dbReference type="ARBA" id="ARBA00004370"/>
    </source>
</evidence>
<name>B8GTK3_THISH</name>
<dbReference type="OrthoDB" id="8909257at2"/>
<dbReference type="Pfam" id="PF05433">
    <property type="entry name" value="Rick_17kDa_Anti"/>
    <property type="match status" value="1"/>
</dbReference>
<dbReference type="STRING" id="396588.Tgr7_0164"/>
<feature type="signal peptide" evidence="3">
    <location>
        <begin position="1"/>
        <end position="22"/>
    </location>
</feature>
<dbReference type="EMBL" id="CP001339">
    <property type="protein sequence ID" value="ACL71263.1"/>
    <property type="molecule type" value="Genomic_DNA"/>
</dbReference>
<dbReference type="KEGG" id="tgr:Tgr7_0164"/>
<dbReference type="HOGENOM" id="CLU_094245_2_1_6"/>
<dbReference type="PANTHER" id="PTHR35603:SF2">
    <property type="entry name" value="OUTER MEMBRANE LIPOPROTEIN"/>
    <property type="match status" value="1"/>
</dbReference>
<dbReference type="AlphaFoldDB" id="B8GTK3"/>
<dbReference type="GO" id="GO:0019867">
    <property type="term" value="C:outer membrane"/>
    <property type="evidence" value="ECO:0007669"/>
    <property type="project" value="InterPro"/>
</dbReference>
<dbReference type="Proteomes" id="UP000002383">
    <property type="component" value="Chromosome"/>
</dbReference>
<evidence type="ECO:0000256" key="3">
    <source>
        <dbReference type="SAM" id="SignalP"/>
    </source>
</evidence>
<dbReference type="RefSeq" id="WP_012636752.1">
    <property type="nucleotide sequence ID" value="NC_011901.1"/>
</dbReference>
<evidence type="ECO:0000259" key="4">
    <source>
        <dbReference type="Pfam" id="PF05433"/>
    </source>
</evidence>
<gene>
    <name evidence="5" type="ordered locus">Tgr7_0164</name>
</gene>